<accession>A0A832A323</accession>
<reference evidence="1" key="1">
    <citation type="journal article" date="2020" name="mSystems">
        <title>Genome- and Community-Level Interaction Insights into Carbon Utilization and Element Cycling Functions of Hydrothermarchaeota in Hydrothermal Sediment.</title>
        <authorList>
            <person name="Zhou Z."/>
            <person name="Liu Y."/>
            <person name="Xu W."/>
            <person name="Pan J."/>
            <person name="Luo Z.H."/>
            <person name="Li M."/>
        </authorList>
    </citation>
    <scope>NUCLEOTIDE SEQUENCE [LARGE SCALE GENOMIC DNA]</scope>
    <source>
        <strain evidence="1">SpSt-456</strain>
    </source>
</reference>
<gene>
    <name evidence="1" type="ORF">ENS06_05645</name>
</gene>
<protein>
    <submittedName>
        <fullName evidence="1">Uncharacterized protein</fullName>
    </submittedName>
</protein>
<dbReference type="EMBL" id="DSTK01000016">
    <property type="protein sequence ID" value="HFK96792.1"/>
    <property type="molecule type" value="Genomic_DNA"/>
</dbReference>
<evidence type="ECO:0000313" key="1">
    <source>
        <dbReference type="EMBL" id="HFK96792.1"/>
    </source>
</evidence>
<organism evidence="1">
    <name type="scientific">Desulfacinum infernum</name>
    <dbReference type="NCBI Taxonomy" id="35837"/>
    <lineage>
        <taxon>Bacteria</taxon>
        <taxon>Pseudomonadati</taxon>
        <taxon>Thermodesulfobacteriota</taxon>
        <taxon>Syntrophobacteria</taxon>
        <taxon>Syntrophobacterales</taxon>
        <taxon>Syntrophobacteraceae</taxon>
        <taxon>Desulfacinum</taxon>
    </lineage>
</organism>
<comment type="caution">
    <text evidence="1">The sequence shown here is derived from an EMBL/GenBank/DDBJ whole genome shotgun (WGS) entry which is preliminary data.</text>
</comment>
<sequence>MCSWEESSRSRRPMTDSGWRDFFRSFDGALNDTARAVLGEHSVRIRRAIEELDAIMDRYCAQTCPWCRDPCCAALRVAYNLNDMVYLFGLGVALPVGQTRQHHGAPCRYWLSSGCALPRILRPYVCTWFFCEPHMERFFREPARFQRHIIGTLQEIRRLRTAMLAFAAPYLPAPWSEDVAP</sequence>
<proteinExistence type="predicted"/>
<dbReference type="AlphaFoldDB" id="A0A832A323"/>
<name>A0A832A323_9BACT</name>